<dbReference type="InterPro" id="IPR026592">
    <property type="entry name" value="BamE"/>
</dbReference>
<dbReference type="GO" id="GO:0051205">
    <property type="term" value="P:protein insertion into membrane"/>
    <property type="evidence" value="ECO:0007669"/>
    <property type="project" value="UniProtKB-UniRule"/>
</dbReference>
<evidence type="ECO:0000256" key="1">
    <source>
        <dbReference type="ARBA" id="ARBA00022729"/>
    </source>
</evidence>
<evidence type="ECO:0000256" key="4">
    <source>
        <dbReference type="HAMAP-Rule" id="MF_00925"/>
    </source>
</evidence>
<dbReference type="EMBL" id="AJYW02000134">
    <property type="protein sequence ID" value="OEE75811.1"/>
    <property type="molecule type" value="Genomic_DNA"/>
</dbReference>
<comment type="subcellular location">
    <subcellularLocation>
        <location evidence="4">Cell outer membrane</location>
        <topology evidence="4">Lipid-anchor</topology>
    </subcellularLocation>
</comment>
<keyword evidence="7" id="KW-1185">Reference proteome</keyword>
<evidence type="ECO:0000256" key="3">
    <source>
        <dbReference type="ARBA" id="ARBA00023237"/>
    </source>
</evidence>
<dbReference type="PANTHER" id="PTHR37482:SF1">
    <property type="entry name" value="OUTER MEMBRANE PROTEIN ASSEMBLY FACTOR BAME"/>
    <property type="match status" value="1"/>
</dbReference>
<evidence type="ECO:0000313" key="6">
    <source>
        <dbReference type="EMBL" id="OEE75811.1"/>
    </source>
</evidence>
<protein>
    <recommendedName>
        <fullName evidence="4">Outer membrane protein assembly factor BamE</fullName>
    </recommendedName>
</protein>
<evidence type="ECO:0000256" key="2">
    <source>
        <dbReference type="ARBA" id="ARBA00023136"/>
    </source>
</evidence>
<comment type="caution">
    <text evidence="6">The sequence shown here is derived from an EMBL/GenBank/DDBJ whole genome shotgun (WGS) entry which is preliminary data.</text>
</comment>
<dbReference type="GO" id="GO:0030674">
    <property type="term" value="F:protein-macromolecule adaptor activity"/>
    <property type="evidence" value="ECO:0007669"/>
    <property type="project" value="TreeGrafter"/>
</dbReference>
<comment type="similarity">
    <text evidence="4">Belongs to the BamE family.</text>
</comment>
<gene>
    <name evidence="4" type="primary">bamE</name>
    <name evidence="6" type="ORF">A130_05365</name>
</gene>
<evidence type="ECO:0000259" key="5">
    <source>
        <dbReference type="Pfam" id="PF04355"/>
    </source>
</evidence>
<dbReference type="Proteomes" id="UP000094165">
    <property type="component" value="Unassembled WGS sequence"/>
</dbReference>
<dbReference type="Gene3D" id="3.30.1450.10">
    <property type="match status" value="1"/>
</dbReference>
<comment type="subunit">
    <text evidence="4">Part of the Bam complex.</text>
</comment>
<proteinExistence type="inferred from homology"/>
<dbReference type="GO" id="GO:1990063">
    <property type="term" value="C:Bam protein complex"/>
    <property type="evidence" value="ECO:0007669"/>
    <property type="project" value="TreeGrafter"/>
</dbReference>
<dbReference type="RefSeq" id="WP_017053798.1">
    <property type="nucleotide sequence ID" value="NZ_AJYW02000134.1"/>
</dbReference>
<keyword evidence="2 4" id="KW-0472">Membrane</keyword>
<dbReference type="AlphaFoldDB" id="A0A1E5CYB8"/>
<keyword evidence="4" id="KW-0564">Palmitate</keyword>
<comment type="function">
    <text evidence="4">Part of the outer membrane protein assembly complex, which is involved in assembly and insertion of beta-barrel proteins into the outer membrane.</text>
</comment>
<sequence>MRFKKWLVAVPLALTMLTGCSVLEKLVYRIDINQGNYVEQEAVSQLKFGMTKDQVRYVMGSPMLIENGYPDTWYYIYHHTKGHNDPIQKDLIVNFGEHGTLLNIAGDFPESDTFFEGLN</sequence>
<reference evidence="6 7" key="1">
    <citation type="journal article" date="2012" name="Science">
        <title>Ecological populations of bacteria act as socially cohesive units of antibiotic production and resistance.</title>
        <authorList>
            <person name="Cordero O.X."/>
            <person name="Wildschutte H."/>
            <person name="Kirkup B."/>
            <person name="Proehl S."/>
            <person name="Ngo L."/>
            <person name="Hussain F."/>
            <person name="Le Roux F."/>
            <person name="Mincer T."/>
            <person name="Polz M.F."/>
        </authorList>
    </citation>
    <scope>NUCLEOTIDE SEQUENCE [LARGE SCALE GENOMIC DNA]</scope>
    <source>
        <strain evidence="6 7">FF-238</strain>
    </source>
</reference>
<keyword evidence="1 4" id="KW-0732">Signal</keyword>
<keyword evidence="4" id="KW-0449">Lipoprotein</keyword>
<feature type="domain" description="Outer membrane protein assembly factor BamE" evidence="5">
    <location>
        <begin position="35"/>
        <end position="103"/>
    </location>
</feature>
<dbReference type="PANTHER" id="PTHR37482">
    <property type="entry name" value="OUTER MEMBRANE PROTEIN ASSEMBLY FACTOR BAME"/>
    <property type="match status" value="1"/>
</dbReference>
<dbReference type="HAMAP" id="MF_00925">
    <property type="entry name" value="OM_assembly_BamE"/>
    <property type="match status" value="1"/>
</dbReference>
<organism evidence="6 7">
    <name type="scientific">Vibrio genomosp. F6 str. FF-238</name>
    <dbReference type="NCBI Taxonomy" id="1191298"/>
    <lineage>
        <taxon>Bacteria</taxon>
        <taxon>Pseudomonadati</taxon>
        <taxon>Pseudomonadota</taxon>
        <taxon>Gammaproteobacteria</taxon>
        <taxon>Vibrionales</taxon>
        <taxon>Vibrionaceae</taxon>
        <taxon>Vibrio</taxon>
    </lineage>
</organism>
<dbReference type="InterPro" id="IPR037873">
    <property type="entry name" value="BamE-like"/>
</dbReference>
<dbReference type="InterPro" id="IPR007450">
    <property type="entry name" value="BamE_dom"/>
</dbReference>
<dbReference type="GO" id="GO:0043165">
    <property type="term" value="P:Gram-negative-bacterium-type cell outer membrane assembly"/>
    <property type="evidence" value="ECO:0007669"/>
    <property type="project" value="UniProtKB-UniRule"/>
</dbReference>
<dbReference type="PROSITE" id="PS51257">
    <property type="entry name" value="PROKAR_LIPOPROTEIN"/>
    <property type="match status" value="1"/>
</dbReference>
<name>A0A1E5CYB8_9VIBR</name>
<dbReference type="Pfam" id="PF04355">
    <property type="entry name" value="BamE"/>
    <property type="match status" value="1"/>
</dbReference>
<accession>A0A1E5CYB8</accession>
<evidence type="ECO:0000313" key="7">
    <source>
        <dbReference type="Proteomes" id="UP000094165"/>
    </source>
</evidence>
<dbReference type="NCBIfam" id="NF008585">
    <property type="entry name" value="PRK11548.1"/>
    <property type="match status" value="1"/>
</dbReference>
<keyword evidence="3 4" id="KW-0998">Cell outer membrane</keyword>